<feature type="transmembrane region" description="Helical" evidence="1">
    <location>
        <begin position="71"/>
        <end position="88"/>
    </location>
</feature>
<evidence type="ECO:0000313" key="2">
    <source>
        <dbReference type="EMBL" id="CCG09238.1"/>
    </source>
</evidence>
<dbReference type="KEGG" id="rpm:RSPPHO_02612"/>
<protein>
    <recommendedName>
        <fullName evidence="4">Transmembrane protein</fullName>
    </recommendedName>
</protein>
<dbReference type="PATRIC" id="fig|1150469.3.peg.2972"/>
<feature type="transmembrane region" description="Helical" evidence="1">
    <location>
        <begin position="24"/>
        <end position="50"/>
    </location>
</feature>
<keyword evidence="1" id="KW-1133">Transmembrane helix</keyword>
<evidence type="ECO:0000256" key="1">
    <source>
        <dbReference type="SAM" id="Phobius"/>
    </source>
</evidence>
<feature type="transmembrane region" description="Helical" evidence="1">
    <location>
        <begin position="94"/>
        <end position="116"/>
    </location>
</feature>
<dbReference type="HOGENOM" id="CLU_2013506_0_0_5"/>
<accession>H6SMV3</accession>
<evidence type="ECO:0000313" key="3">
    <source>
        <dbReference type="Proteomes" id="UP000033220"/>
    </source>
</evidence>
<name>H6SMV3_PARPM</name>
<keyword evidence="3" id="KW-1185">Reference proteome</keyword>
<keyword evidence="1" id="KW-0472">Membrane</keyword>
<dbReference type="Proteomes" id="UP000033220">
    <property type="component" value="Chromosome DSM 122"/>
</dbReference>
<dbReference type="EMBL" id="HE663493">
    <property type="protein sequence ID" value="CCG09238.1"/>
    <property type="molecule type" value="Genomic_DNA"/>
</dbReference>
<organism evidence="2 3">
    <name type="scientific">Pararhodospirillum photometricum DSM 122</name>
    <dbReference type="NCBI Taxonomy" id="1150469"/>
    <lineage>
        <taxon>Bacteria</taxon>
        <taxon>Pseudomonadati</taxon>
        <taxon>Pseudomonadota</taxon>
        <taxon>Alphaproteobacteria</taxon>
        <taxon>Rhodospirillales</taxon>
        <taxon>Rhodospirillaceae</taxon>
        <taxon>Pararhodospirillum</taxon>
    </lineage>
</organism>
<gene>
    <name evidence="2" type="ORF">RSPPHO_02612</name>
</gene>
<reference evidence="2 3" key="1">
    <citation type="submission" date="2012-02" db="EMBL/GenBank/DDBJ databases">
        <title>Shotgun genome sequence of Phaeospirillum photometricum DSM 122.</title>
        <authorList>
            <person name="Duquesne K."/>
            <person name="Sturgis J."/>
        </authorList>
    </citation>
    <scope>NUCLEOTIDE SEQUENCE [LARGE SCALE GENOMIC DNA]</scope>
    <source>
        <strain evidence="3">DSM122</strain>
    </source>
</reference>
<sequence>MLEEGWGGGASPDPSGFLFCLFSLTWGCAMSLAFSLGVAVSLVLMVVGGLGVYLASPSQRLLGSVRSPRRFLVAGGVLWGLAFLVLGGSMQGVAAAFTLVTWGMVVLMVWPVVAALRFGRGGR</sequence>
<dbReference type="AlphaFoldDB" id="H6SMV3"/>
<keyword evidence="1" id="KW-0812">Transmembrane</keyword>
<proteinExistence type="predicted"/>
<evidence type="ECO:0008006" key="4">
    <source>
        <dbReference type="Google" id="ProtNLM"/>
    </source>
</evidence>
<dbReference type="STRING" id="1150469.RSPPHO_02612"/>